<name>A0A9N7UAT1_PLEPL</name>
<proteinExistence type="predicted"/>
<keyword evidence="2" id="KW-1185">Reference proteome</keyword>
<evidence type="ECO:0000313" key="1">
    <source>
        <dbReference type="EMBL" id="CAB1427641.1"/>
    </source>
</evidence>
<accession>A0A9N7UAT1</accession>
<reference evidence="1" key="1">
    <citation type="submission" date="2020-03" db="EMBL/GenBank/DDBJ databases">
        <authorList>
            <person name="Weist P."/>
        </authorList>
    </citation>
    <scope>NUCLEOTIDE SEQUENCE</scope>
</reference>
<sequence>MKVRPEAAEASGTELLTARGNANLTGAVHRRRAGRFWVWGIKNRDNDLLMLQKGIRWKKRVQNIERLSKIRSPVVHALHFIVCVRLVLGSVSVSSSLEACVGKLPRAVFCTKWKTICREPTALTGNTHLHILLQIGDGNIHLTPVLVLHDAI</sequence>
<dbReference type="AlphaFoldDB" id="A0A9N7UAT1"/>
<dbReference type="EMBL" id="CADEAL010000985">
    <property type="protein sequence ID" value="CAB1427641.1"/>
    <property type="molecule type" value="Genomic_DNA"/>
</dbReference>
<evidence type="ECO:0000313" key="2">
    <source>
        <dbReference type="Proteomes" id="UP001153269"/>
    </source>
</evidence>
<comment type="caution">
    <text evidence="1">The sequence shown here is derived from an EMBL/GenBank/DDBJ whole genome shotgun (WGS) entry which is preliminary data.</text>
</comment>
<dbReference type="Proteomes" id="UP001153269">
    <property type="component" value="Unassembled WGS sequence"/>
</dbReference>
<organism evidence="1 2">
    <name type="scientific">Pleuronectes platessa</name>
    <name type="common">European plaice</name>
    <dbReference type="NCBI Taxonomy" id="8262"/>
    <lineage>
        <taxon>Eukaryota</taxon>
        <taxon>Metazoa</taxon>
        <taxon>Chordata</taxon>
        <taxon>Craniata</taxon>
        <taxon>Vertebrata</taxon>
        <taxon>Euteleostomi</taxon>
        <taxon>Actinopterygii</taxon>
        <taxon>Neopterygii</taxon>
        <taxon>Teleostei</taxon>
        <taxon>Neoteleostei</taxon>
        <taxon>Acanthomorphata</taxon>
        <taxon>Carangaria</taxon>
        <taxon>Pleuronectiformes</taxon>
        <taxon>Pleuronectoidei</taxon>
        <taxon>Pleuronectidae</taxon>
        <taxon>Pleuronectes</taxon>
    </lineage>
</organism>
<gene>
    <name evidence="1" type="ORF">PLEPLA_LOCUS15582</name>
</gene>
<protein>
    <submittedName>
        <fullName evidence="1">Uncharacterized protein</fullName>
    </submittedName>
</protein>